<dbReference type="RefSeq" id="WP_282002117.1">
    <property type="nucleotide sequence ID" value="NZ_AP027151.1"/>
</dbReference>
<organism evidence="2 3">
    <name type="scientific">Geotalea uraniireducens</name>
    <dbReference type="NCBI Taxonomy" id="351604"/>
    <lineage>
        <taxon>Bacteria</taxon>
        <taxon>Pseudomonadati</taxon>
        <taxon>Thermodesulfobacteriota</taxon>
        <taxon>Desulfuromonadia</taxon>
        <taxon>Geobacterales</taxon>
        <taxon>Geobacteraceae</taxon>
        <taxon>Geotalea</taxon>
    </lineage>
</organism>
<reference evidence="2 3" key="1">
    <citation type="submission" date="2022-12" db="EMBL/GenBank/DDBJ databases">
        <title>Polyphasic characterization of Geotalea uranireducens NIT-SL11 newly isolated from a complex of sewage sludge and microbially reduced graphene oxide.</title>
        <authorList>
            <person name="Xie L."/>
            <person name="Yoshida N."/>
            <person name="Meng L."/>
        </authorList>
    </citation>
    <scope>NUCLEOTIDE SEQUENCE [LARGE SCALE GENOMIC DNA]</scope>
    <source>
        <strain evidence="2 3">NIT-SL11</strain>
    </source>
</reference>
<name>A0ABN6VPM8_9BACT</name>
<dbReference type="EMBL" id="AP027151">
    <property type="protein sequence ID" value="BDV41954.1"/>
    <property type="molecule type" value="Genomic_DNA"/>
</dbReference>
<gene>
    <name evidence="2" type="ORF">GURASL_08770</name>
</gene>
<accession>A0ABN6VPM8</accession>
<dbReference type="Proteomes" id="UP001317705">
    <property type="component" value="Chromosome"/>
</dbReference>
<feature type="chain" id="PRO_5045862350" evidence="1">
    <location>
        <begin position="22"/>
        <end position="143"/>
    </location>
</feature>
<protein>
    <submittedName>
        <fullName evidence="2">Uncharacterized protein</fullName>
    </submittedName>
</protein>
<evidence type="ECO:0000313" key="2">
    <source>
        <dbReference type="EMBL" id="BDV41954.1"/>
    </source>
</evidence>
<evidence type="ECO:0000313" key="3">
    <source>
        <dbReference type="Proteomes" id="UP001317705"/>
    </source>
</evidence>
<feature type="signal peptide" evidence="1">
    <location>
        <begin position="1"/>
        <end position="21"/>
    </location>
</feature>
<keyword evidence="3" id="KW-1185">Reference proteome</keyword>
<keyword evidence="1" id="KW-0732">Signal</keyword>
<evidence type="ECO:0000256" key="1">
    <source>
        <dbReference type="SAM" id="SignalP"/>
    </source>
</evidence>
<sequence>MKSFLTLVMAVLFSTASLAHATDKIIIDGFNDWGKGGAPAAFTTWAKGGPLDGSKELQAQASQFGQIGTYYGKYSGFEVIEESIIGKNNKVVYAMLNLEFGSLFGRFLMYKKANGEWVSPNFKFHTEPEAIWPNELIMKYIKK</sequence>
<proteinExistence type="predicted"/>